<dbReference type="STRING" id="650164.K5V8F4"/>
<proteinExistence type="predicted"/>
<dbReference type="RefSeq" id="XP_007391664.1">
    <property type="nucleotide sequence ID" value="XM_007391602.1"/>
</dbReference>
<evidence type="ECO:0000313" key="2">
    <source>
        <dbReference type="EMBL" id="EKM59091.1"/>
    </source>
</evidence>
<dbReference type="Gene3D" id="3.30.710.10">
    <property type="entry name" value="Potassium Channel Kv1.1, Chain A"/>
    <property type="match status" value="1"/>
</dbReference>
<keyword evidence="3" id="KW-1185">Reference proteome</keyword>
<protein>
    <recommendedName>
        <fullName evidence="1">BTB domain-containing protein</fullName>
    </recommendedName>
</protein>
<dbReference type="GeneID" id="18920225"/>
<dbReference type="PROSITE" id="PS50097">
    <property type="entry name" value="BTB"/>
    <property type="match status" value="1"/>
</dbReference>
<dbReference type="OrthoDB" id="3248190at2759"/>
<dbReference type="KEGG" id="pco:PHACADRAFT_65989"/>
<dbReference type="Proteomes" id="UP000008370">
    <property type="component" value="Unassembled WGS sequence"/>
</dbReference>
<gene>
    <name evidence="2" type="ORF">PHACADRAFT_65989</name>
</gene>
<dbReference type="HOGENOM" id="CLU_047592_8_0_1"/>
<evidence type="ECO:0000259" key="1">
    <source>
        <dbReference type="PROSITE" id="PS50097"/>
    </source>
</evidence>
<dbReference type="EMBL" id="JH930469">
    <property type="protein sequence ID" value="EKM59091.1"/>
    <property type="molecule type" value="Genomic_DNA"/>
</dbReference>
<reference evidence="2 3" key="1">
    <citation type="journal article" date="2012" name="BMC Genomics">
        <title>Comparative genomics of the white-rot fungi, Phanerochaete carnosa and P. chrysosporium, to elucidate the genetic basis of the distinct wood types they colonize.</title>
        <authorList>
            <person name="Suzuki H."/>
            <person name="MacDonald J."/>
            <person name="Syed K."/>
            <person name="Salamov A."/>
            <person name="Hori C."/>
            <person name="Aerts A."/>
            <person name="Henrissat B."/>
            <person name="Wiebenga A."/>
            <person name="vanKuyk P.A."/>
            <person name="Barry K."/>
            <person name="Lindquist E."/>
            <person name="LaButti K."/>
            <person name="Lapidus A."/>
            <person name="Lucas S."/>
            <person name="Coutinho P."/>
            <person name="Gong Y."/>
            <person name="Samejima M."/>
            <person name="Mahadevan R."/>
            <person name="Abou-Zaid M."/>
            <person name="de Vries R.P."/>
            <person name="Igarashi K."/>
            <person name="Yadav J.S."/>
            <person name="Grigoriev I.V."/>
            <person name="Master E.R."/>
        </authorList>
    </citation>
    <scope>NUCLEOTIDE SEQUENCE [LARGE SCALE GENOMIC DNA]</scope>
    <source>
        <strain evidence="2 3">HHB-10118-sp</strain>
    </source>
</reference>
<feature type="non-terminal residue" evidence="2">
    <location>
        <position position="150"/>
    </location>
</feature>
<organism evidence="2 3">
    <name type="scientific">Phanerochaete carnosa (strain HHB-10118-sp)</name>
    <name type="common">White-rot fungus</name>
    <name type="synonym">Peniophora carnosa</name>
    <dbReference type="NCBI Taxonomy" id="650164"/>
    <lineage>
        <taxon>Eukaryota</taxon>
        <taxon>Fungi</taxon>
        <taxon>Dikarya</taxon>
        <taxon>Basidiomycota</taxon>
        <taxon>Agaricomycotina</taxon>
        <taxon>Agaricomycetes</taxon>
        <taxon>Polyporales</taxon>
        <taxon>Phanerochaetaceae</taxon>
        <taxon>Phanerochaete</taxon>
    </lineage>
</organism>
<evidence type="ECO:0000313" key="3">
    <source>
        <dbReference type="Proteomes" id="UP000008370"/>
    </source>
</evidence>
<accession>K5V8F4</accession>
<dbReference type="AlphaFoldDB" id="K5V8F4"/>
<dbReference type="InterPro" id="IPR000210">
    <property type="entry name" value="BTB/POZ_dom"/>
</dbReference>
<feature type="domain" description="BTB" evidence="1">
    <location>
        <begin position="1"/>
        <end position="57"/>
    </location>
</feature>
<feature type="non-terminal residue" evidence="2">
    <location>
        <position position="1"/>
    </location>
</feature>
<dbReference type="InterPro" id="IPR011333">
    <property type="entry name" value="SKP1/BTB/POZ_sf"/>
</dbReference>
<sequence>GFKYRLHQYLFSRESPHFASIFAHCVPFEPLDLADKKSSDFDAFLSVLYSTCYRMPDITSVDEWSAVLRLATEWSFDSIRSLAIERLEPIASPVEKIVLSHSHMIPSWLSAAYVSLCQRSHPLTAAEIRAIEAEDVEVVMSVRETMLRAG</sequence>
<name>K5V8F4_PHACS</name>
<dbReference type="InParanoid" id="K5V8F4"/>